<dbReference type="FunFam" id="2.40.110.10:FF:000002">
    <property type="entry name" value="Acyl-CoA dehydrogenase fadE12"/>
    <property type="match status" value="1"/>
</dbReference>
<dbReference type="GO" id="GO:0003995">
    <property type="term" value="F:acyl-CoA dehydrogenase activity"/>
    <property type="evidence" value="ECO:0007669"/>
    <property type="project" value="InterPro"/>
</dbReference>
<dbReference type="Proteomes" id="UP000235005">
    <property type="component" value="Unassembled WGS sequence"/>
</dbReference>
<comment type="similarity">
    <text evidence="2 6">Belongs to the acyl-CoA dehydrogenase family.</text>
</comment>
<evidence type="ECO:0000313" key="11">
    <source>
        <dbReference type="Proteomes" id="UP000235005"/>
    </source>
</evidence>
<dbReference type="PROSITE" id="PS00073">
    <property type="entry name" value="ACYL_COA_DH_2"/>
    <property type="match status" value="1"/>
</dbReference>
<dbReference type="SUPFAM" id="SSF56645">
    <property type="entry name" value="Acyl-CoA dehydrogenase NM domain-like"/>
    <property type="match status" value="1"/>
</dbReference>
<reference evidence="10 11" key="1">
    <citation type="submission" date="2018-01" db="EMBL/GenBank/DDBJ databases">
        <title>The draft genome sequence of Halioglobus lutimaris HF004.</title>
        <authorList>
            <person name="Du Z.-J."/>
            <person name="Shi M.-J."/>
        </authorList>
    </citation>
    <scope>NUCLEOTIDE SEQUENCE [LARGE SCALE GENOMIC DNA]</scope>
    <source>
        <strain evidence="10 11">HF004</strain>
    </source>
</reference>
<dbReference type="InterPro" id="IPR046373">
    <property type="entry name" value="Acyl-CoA_Oxase/DH_mid-dom_sf"/>
</dbReference>
<dbReference type="InterPro" id="IPR036250">
    <property type="entry name" value="AcylCo_DH-like_C"/>
</dbReference>
<dbReference type="AlphaFoldDB" id="A0A2N5WYJ5"/>
<dbReference type="FunFam" id="1.10.540.10:FF:000026">
    <property type="entry name" value="Acyl-CoA dehydrogenase medium chain"/>
    <property type="match status" value="1"/>
</dbReference>
<dbReference type="InterPro" id="IPR013786">
    <property type="entry name" value="AcylCoA_DH/ox_N"/>
</dbReference>
<keyword evidence="4 6" id="KW-0274">FAD</keyword>
<dbReference type="PROSITE" id="PS00072">
    <property type="entry name" value="ACYL_COA_DH_1"/>
    <property type="match status" value="1"/>
</dbReference>
<dbReference type="Pfam" id="PF00441">
    <property type="entry name" value="Acyl-CoA_dh_1"/>
    <property type="match status" value="1"/>
</dbReference>
<sequence length="378" mass="41556">MDKEELTLFRDMARRAFEQEIEPHFEQWEAEHIVPRELWNTLGAAGLLCPDMPEEYGGAGTSPQVCFAMIEELSRMGYGGFCSGYGIHSNIVAPYIQHFGTEEQKQQWLPKMVTGEAVGALAMTEPGAGSDVQGIRTNAVADGDEWILNGSKIFITNGIHADVVIVAAITDPGKGAKGTSLFLVDATLPGFERGKKIEKIGQHSSDTAELFFQDVRLPTSALLGEVNKGFVIMMTELPRERLGIAAQAVAAAEGALELTIDYVKERKAFGQTVASFQNTRFSLADVKTDITLNRAFYEKCADEYATGDLTADNAAMLKYATTEMQCKTIDQCLQLFGGYGYTAEYPISRFYTDARIQRIYGGTSEIMRELVARSMLGR</sequence>
<evidence type="ECO:0000259" key="8">
    <source>
        <dbReference type="Pfam" id="PF02770"/>
    </source>
</evidence>
<dbReference type="InterPro" id="IPR006089">
    <property type="entry name" value="Acyl-CoA_DH_CS"/>
</dbReference>
<dbReference type="PIRSF" id="PIRSF016578">
    <property type="entry name" value="HsaA"/>
    <property type="match status" value="1"/>
</dbReference>
<feature type="domain" description="Acyl-CoA oxidase/dehydrogenase middle" evidence="8">
    <location>
        <begin position="120"/>
        <end position="215"/>
    </location>
</feature>
<dbReference type="PANTHER" id="PTHR43884:SF12">
    <property type="entry name" value="ISOVALERYL-COA DEHYDROGENASE, MITOCHONDRIAL-RELATED"/>
    <property type="match status" value="1"/>
</dbReference>
<evidence type="ECO:0000256" key="1">
    <source>
        <dbReference type="ARBA" id="ARBA00001974"/>
    </source>
</evidence>
<dbReference type="Pfam" id="PF02771">
    <property type="entry name" value="Acyl-CoA_dh_N"/>
    <property type="match status" value="1"/>
</dbReference>
<evidence type="ECO:0000256" key="4">
    <source>
        <dbReference type="ARBA" id="ARBA00022827"/>
    </source>
</evidence>
<dbReference type="FunFam" id="1.20.140.10:FF:000001">
    <property type="entry name" value="Acyl-CoA dehydrogenase"/>
    <property type="match status" value="1"/>
</dbReference>
<evidence type="ECO:0000313" key="10">
    <source>
        <dbReference type="EMBL" id="PLW67299.1"/>
    </source>
</evidence>
<keyword evidence="11" id="KW-1185">Reference proteome</keyword>
<evidence type="ECO:0000256" key="5">
    <source>
        <dbReference type="ARBA" id="ARBA00023002"/>
    </source>
</evidence>
<dbReference type="Gene3D" id="1.10.540.10">
    <property type="entry name" value="Acyl-CoA dehydrogenase/oxidase, N-terminal domain"/>
    <property type="match status" value="1"/>
</dbReference>
<evidence type="ECO:0000259" key="9">
    <source>
        <dbReference type="Pfam" id="PF02771"/>
    </source>
</evidence>
<dbReference type="EMBL" id="PKUS01000032">
    <property type="protein sequence ID" value="PLW67299.1"/>
    <property type="molecule type" value="Genomic_DNA"/>
</dbReference>
<dbReference type="InterPro" id="IPR037069">
    <property type="entry name" value="AcylCoA_DH/ox_N_sf"/>
</dbReference>
<comment type="caution">
    <text evidence="10">The sequence shown here is derived from an EMBL/GenBank/DDBJ whole genome shotgun (WGS) entry which is preliminary data.</text>
</comment>
<dbReference type="OrthoDB" id="6138585at2"/>
<dbReference type="Pfam" id="PF02770">
    <property type="entry name" value="Acyl-CoA_dh_M"/>
    <property type="match status" value="1"/>
</dbReference>
<comment type="cofactor">
    <cofactor evidence="1 6">
        <name>FAD</name>
        <dbReference type="ChEBI" id="CHEBI:57692"/>
    </cofactor>
</comment>
<dbReference type="InterPro" id="IPR009075">
    <property type="entry name" value="AcylCo_DH/oxidase_C"/>
</dbReference>
<dbReference type="SUPFAM" id="SSF47203">
    <property type="entry name" value="Acyl-CoA dehydrogenase C-terminal domain-like"/>
    <property type="match status" value="1"/>
</dbReference>
<feature type="domain" description="Acyl-CoA dehydrogenase/oxidase C-terminal" evidence="7">
    <location>
        <begin position="227"/>
        <end position="376"/>
    </location>
</feature>
<dbReference type="PANTHER" id="PTHR43884">
    <property type="entry name" value="ACYL-COA DEHYDROGENASE"/>
    <property type="match status" value="1"/>
</dbReference>
<dbReference type="RefSeq" id="WP_076000774.1">
    <property type="nucleotide sequence ID" value="NZ_PKUS01000032.1"/>
</dbReference>
<accession>A0A2N5WYJ5</accession>
<keyword evidence="5 6" id="KW-0560">Oxidoreductase</keyword>
<dbReference type="GO" id="GO:0050660">
    <property type="term" value="F:flavin adenine dinucleotide binding"/>
    <property type="evidence" value="ECO:0007669"/>
    <property type="project" value="InterPro"/>
</dbReference>
<gene>
    <name evidence="10" type="ORF">C0039_17840</name>
</gene>
<evidence type="ECO:0000256" key="2">
    <source>
        <dbReference type="ARBA" id="ARBA00009347"/>
    </source>
</evidence>
<name>A0A2N5WYJ5_9GAMM</name>
<feature type="domain" description="Acyl-CoA dehydrogenase/oxidase N-terminal" evidence="9">
    <location>
        <begin position="4"/>
        <end position="116"/>
    </location>
</feature>
<dbReference type="Gene3D" id="1.20.140.10">
    <property type="entry name" value="Butyryl-CoA Dehydrogenase, subunit A, domain 3"/>
    <property type="match status" value="1"/>
</dbReference>
<dbReference type="Gene3D" id="2.40.110.10">
    <property type="entry name" value="Butyryl-CoA Dehydrogenase, subunit A, domain 2"/>
    <property type="match status" value="1"/>
</dbReference>
<dbReference type="InterPro" id="IPR009100">
    <property type="entry name" value="AcylCoA_DH/oxidase_NM_dom_sf"/>
</dbReference>
<protein>
    <submittedName>
        <fullName evidence="10">Acyl-CoA dehydrogenase</fullName>
    </submittedName>
</protein>
<evidence type="ECO:0000259" key="7">
    <source>
        <dbReference type="Pfam" id="PF00441"/>
    </source>
</evidence>
<organism evidence="10 11">
    <name type="scientific">Pseudohalioglobus lutimaris</name>
    <dbReference type="NCBI Taxonomy" id="1737061"/>
    <lineage>
        <taxon>Bacteria</taxon>
        <taxon>Pseudomonadati</taxon>
        <taxon>Pseudomonadota</taxon>
        <taxon>Gammaproteobacteria</taxon>
        <taxon>Cellvibrionales</taxon>
        <taxon>Halieaceae</taxon>
        <taxon>Pseudohalioglobus</taxon>
    </lineage>
</organism>
<keyword evidence="3 6" id="KW-0285">Flavoprotein</keyword>
<evidence type="ECO:0000256" key="6">
    <source>
        <dbReference type="RuleBase" id="RU362125"/>
    </source>
</evidence>
<dbReference type="InterPro" id="IPR006091">
    <property type="entry name" value="Acyl-CoA_Oxase/DH_mid-dom"/>
</dbReference>
<proteinExistence type="inferred from homology"/>
<evidence type="ECO:0000256" key="3">
    <source>
        <dbReference type="ARBA" id="ARBA00022630"/>
    </source>
</evidence>